<dbReference type="InterPro" id="IPR003649">
    <property type="entry name" value="Bbox_C"/>
</dbReference>
<evidence type="ECO:0000256" key="3">
    <source>
        <dbReference type="ARBA" id="ARBA00012483"/>
    </source>
</evidence>
<evidence type="ECO:0000259" key="13">
    <source>
        <dbReference type="PROSITE" id="PS51262"/>
    </source>
</evidence>
<feature type="region of interest" description="Disordered" evidence="11">
    <location>
        <begin position="333"/>
        <end position="360"/>
    </location>
</feature>
<proteinExistence type="predicted"/>
<evidence type="ECO:0000256" key="5">
    <source>
        <dbReference type="ARBA" id="ARBA00022771"/>
    </source>
</evidence>
<dbReference type="Gene3D" id="3.30.160.60">
    <property type="entry name" value="Classic Zinc Finger"/>
    <property type="match status" value="1"/>
</dbReference>
<dbReference type="InterPro" id="IPR017903">
    <property type="entry name" value="COS_domain"/>
</dbReference>
<evidence type="ECO:0000256" key="2">
    <source>
        <dbReference type="ARBA" id="ARBA00004123"/>
    </source>
</evidence>
<dbReference type="GeneTree" id="ENSGT00940000156529"/>
<keyword evidence="6" id="KW-0862">Zinc</keyword>
<dbReference type="FunFam" id="3.30.160.60:FF:000140">
    <property type="entry name" value="Tripartite motif containing 55"/>
    <property type="match status" value="1"/>
</dbReference>
<evidence type="ECO:0000256" key="1">
    <source>
        <dbReference type="ARBA" id="ARBA00000900"/>
    </source>
</evidence>
<dbReference type="SMART" id="SM00336">
    <property type="entry name" value="BBOX"/>
    <property type="match status" value="1"/>
</dbReference>
<keyword evidence="4" id="KW-0808">Transferase</keyword>
<dbReference type="SMART" id="SM00502">
    <property type="entry name" value="BBC"/>
    <property type="match status" value="1"/>
</dbReference>
<evidence type="ECO:0000313" key="15">
    <source>
        <dbReference type="Proteomes" id="UP000694387"/>
    </source>
</evidence>
<evidence type="ECO:0000259" key="12">
    <source>
        <dbReference type="PROSITE" id="PS50119"/>
    </source>
</evidence>
<dbReference type="GO" id="GO:0005737">
    <property type="term" value="C:cytoplasm"/>
    <property type="evidence" value="ECO:0007669"/>
    <property type="project" value="TreeGrafter"/>
</dbReference>
<dbReference type="Gene3D" id="1.20.5.170">
    <property type="match status" value="1"/>
</dbReference>
<reference evidence="14 15" key="1">
    <citation type="journal article" date="2020" name="Nat. Commun.">
        <title>Donkey genomes provide new insights into domestication and selection for coat color.</title>
        <authorList>
            <person name="Wang"/>
            <person name="C."/>
            <person name="Li"/>
            <person name="H."/>
            <person name="Guo"/>
            <person name="Y."/>
            <person name="Huang"/>
            <person name="J."/>
            <person name="Sun"/>
            <person name="Y."/>
            <person name="Min"/>
            <person name="J."/>
            <person name="Wang"/>
            <person name="J."/>
            <person name="Fang"/>
            <person name="X."/>
            <person name="Zhao"/>
            <person name="Z."/>
            <person name="Wang"/>
            <person name="S."/>
            <person name="Zhang"/>
            <person name="Y."/>
            <person name="Liu"/>
            <person name="Q."/>
            <person name="Jiang"/>
            <person name="Q."/>
            <person name="Wang"/>
            <person name="X."/>
            <person name="Guo"/>
            <person name="Y."/>
            <person name="Yang"/>
            <person name="C."/>
            <person name="Wang"/>
            <person name="Y."/>
            <person name="Tian"/>
            <person name="F."/>
            <person name="Zhuang"/>
            <person name="G."/>
            <person name="Fan"/>
            <person name="Y."/>
            <person name="Gao"/>
            <person name="Q."/>
            <person name="Li"/>
            <person name="Y."/>
            <person name="Ju"/>
            <person name="Z."/>
            <person name="Li"/>
            <person name="J."/>
            <person name="Li"/>
            <person name="R."/>
            <person name="Hou"/>
            <person name="M."/>
            <person name="Yang"/>
            <person name="G."/>
            <person name="Liu"/>
            <person name="G."/>
            <person name="Liu"/>
            <person name="W."/>
            <person name="Guo"/>
            <person name="J."/>
            <person name="Pan"/>
            <person name="S."/>
            <person name="Fan"/>
            <person name="G."/>
            <person name="Zhang"/>
            <person name="W."/>
            <person name="Zhang"/>
            <person name="R."/>
            <person name="Yu"/>
            <person name="J."/>
            <person name="Zhang"/>
            <person name="X."/>
            <person name="Yin"/>
            <person name="Q."/>
            <person name="Ji"/>
            <person name="C."/>
            <person name="Jin"/>
            <person name="Y."/>
            <person name="Yue"/>
            <person name="G."/>
            <person name="Liu"/>
            <person name="M."/>
            <person name="Xu"/>
            <person name="J."/>
            <person name="Liu"/>
            <person name="S."/>
            <person name="Jordana"/>
            <person name="J."/>
            <person name="Noce"/>
            <person name="A."/>
            <person name="Amills"/>
            <person name="M."/>
            <person name="Wu"/>
            <person name="D.D."/>
            <person name="Li"/>
            <person name="S."/>
            <person name="Zhou"/>
            <person name="X. and Zhong"/>
            <person name="J."/>
        </authorList>
    </citation>
    <scope>NUCLEOTIDE SEQUENCE [LARGE SCALE GENOMIC DNA]</scope>
</reference>
<protein>
    <recommendedName>
        <fullName evidence="3">RING-type E3 ubiquitin transferase</fullName>
        <ecNumber evidence="3">2.3.2.27</ecNumber>
    </recommendedName>
</protein>
<accession>A0A8C4LBD3</accession>
<keyword evidence="5 9" id="KW-0479">Metal-binding</keyword>
<dbReference type="InterPro" id="IPR050617">
    <property type="entry name" value="E3_ligase_FN3/SPRY"/>
</dbReference>
<evidence type="ECO:0000256" key="11">
    <source>
        <dbReference type="SAM" id="MobiDB-lite"/>
    </source>
</evidence>
<sequence>MCHVPGQMDSHFCAINFRQGIECWGQTRNLSLSGLERLKEIITPPNSHCTDEETETPVTKAANPYWTNRSGSVSVSGGRFRCPSCRHEVIMDRHGVYGLQRNLLVENIIDIYKQECSSRPLQKGSHPMCKEHEDEKINIYCLTCEVPTCSMCKVFGAHQACEVAPLQSVFQGQKTELSNCISMLVAGNDRVQTIITQLEDSCRVTKENSHQVKEELSRKFDALYAILDEKKSELLQRITQEQEEKLSFIEALIQQYREQLDKSTKLVETAIQSLDEPGGAIFLLSSKKLIKSIVEASKGCQLGKTEQGFENMDYFTLDLEHIADTLRAINFGTDEEEEEFFEEEDQEEEESTEGKEEGHQ</sequence>
<feature type="domain" description="COS" evidence="13">
    <location>
        <begin position="274"/>
        <end position="332"/>
    </location>
</feature>
<keyword evidence="15" id="KW-1185">Reference proteome</keyword>
<dbReference type="GO" id="GO:0005634">
    <property type="term" value="C:nucleus"/>
    <property type="evidence" value="ECO:0007669"/>
    <property type="project" value="UniProtKB-SubCell"/>
</dbReference>
<dbReference type="SUPFAM" id="SSF57845">
    <property type="entry name" value="B-box zinc-binding domain"/>
    <property type="match status" value="1"/>
</dbReference>
<dbReference type="FunFam" id="1.20.5.170:FF:000022">
    <property type="entry name" value="Tripartite motif containing 55"/>
    <property type="match status" value="1"/>
</dbReference>
<evidence type="ECO:0000313" key="14">
    <source>
        <dbReference type="Ensembl" id="ENSEASP00005005453.2"/>
    </source>
</evidence>
<reference evidence="14" key="2">
    <citation type="submission" date="2025-08" db="UniProtKB">
        <authorList>
            <consortium name="Ensembl"/>
        </authorList>
    </citation>
    <scope>IDENTIFICATION</scope>
</reference>
<dbReference type="PANTHER" id="PTHR24099">
    <property type="entry name" value="E3 UBIQUITIN-PROTEIN LIGASE TRIM36-RELATED"/>
    <property type="match status" value="1"/>
</dbReference>
<dbReference type="CDD" id="cd19831">
    <property type="entry name" value="Bbox2_MuRF1_C-II"/>
    <property type="match status" value="1"/>
</dbReference>
<dbReference type="GO" id="GO:0008270">
    <property type="term" value="F:zinc ion binding"/>
    <property type="evidence" value="ECO:0007669"/>
    <property type="project" value="UniProtKB-KW"/>
</dbReference>
<dbReference type="AlphaFoldDB" id="A0A8C4LBD3"/>
<dbReference type="Ensembl" id="ENSEAST00005005959.2">
    <property type="protein sequence ID" value="ENSEASP00005005453.2"/>
    <property type="gene ID" value="ENSEASG00005004036.2"/>
</dbReference>
<dbReference type="InterPro" id="IPR000315">
    <property type="entry name" value="Znf_B-box"/>
</dbReference>
<dbReference type="PROSITE" id="PS50119">
    <property type="entry name" value="ZF_BBOX"/>
    <property type="match status" value="1"/>
</dbReference>
<dbReference type="PROSITE" id="PS51262">
    <property type="entry name" value="COS"/>
    <property type="match status" value="1"/>
</dbReference>
<evidence type="ECO:0000256" key="10">
    <source>
        <dbReference type="SAM" id="Coils"/>
    </source>
</evidence>
<evidence type="ECO:0000256" key="9">
    <source>
        <dbReference type="PROSITE-ProRule" id="PRU00024"/>
    </source>
</evidence>
<reference evidence="14" key="3">
    <citation type="submission" date="2025-09" db="UniProtKB">
        <authorList>
            <consortium name="Ensembl"/>
        </authorList>
    </citation>
    <scope>IDENTIFICATION</scope>
</reference>
<comment type="catalytic activity">
    <reaction evidence="1">
        <text>S-ubiquitinyl-[E2 ubiquitin-conjugating enzyme]-L-cysteine + [acceptor protein]-L-lysine = [E2 ubiquitin-conjugating enzyme]-L-cysteine + N(6)-ubiquitinyl-[acceptor protein]-L-lysine.</text>
        <dbReference type="EC" id="2.3.2.27"/>
    </reaction>
</comment>
<gene>
    <name evidence="14" type="primary">TRIM63</name>
</gene>
<comment type="subcellular location">
    <subcellularLocation>
        <location evidence="2">Nucleus</location>
    </subcellularLocation>
</comment>
<organism evidence="14 15">
    <name type="scientific">Equus asinus</name>
    <name type="common">Donkey</name>
    <name type="synonym">Equus africanus asinus</name>
    <dbReference type="NCBI Taxonomy" id="9793"/>
    <lineage>
        <taxon>Eukaryota</taxon>
        <taxon>Metazoa</taxon>
        <taxon>Chordata</taxon>
        <taxon>Craniata</taxon>
        <taxon>Vertebrata</taxon>
        <taxon>Euteleostomi</taxon>
        <taxon>Mammalia</taxon>
        <taxon>Eutheria</taxon>
        <taxon>Laurasiatheria</taxon>
        <taxon>Perissodactyla</taxon>
        <taxon>Equidae</taxon>
        <taxon>Equus</taxon>
    </lineage>
</organism>
<evidence type="ECO:0000256" key="7">
    <source>
        <dbReference type="ARBA" id="ARBA00023054"/>
    </source>
</evidence>
<evidence type="ECO:0000256" key="4">
    <source>
        <dbReference type="ARBA" id="ARBA00022679"/>
    </source>
</evidence>
<keyword evidence="5 9" id="KW-0863">Zinc-finger</keyword>
<dbReference type="EC" id="2.3.2.27" evidence="3"/>
<dbReference type="Pfam" id="PF00643">
    <property type="entry name" value="zf-B_box"/>
    <property type="match status" value="1"/>
</dbReference>
<evidence type="ECO:0000256" key="6">
    <source>
        <dbReference type="ARBA" id="ARBA00022833"/>
    </source>
</evidence>
<evidence type="ECO:0000256" key="8">
    <source>
        <dbReference type="ARBA" id="ARBA00023242"/>
    </source>
</evidence>
<dbReference type="GO" id="GO:0061630">
    <property type="term" value="F:ubiquitin protein ligase activity"/>
    <property type="evidence" value="ECO:0007669"/>
    <property type="project" value="UniProtKB-EC"/>
</dbReference>
<dbReference type="PANTHER" id="PTHR24099:SF17">
    <property type="entry name" value="TRIPARTITE MOTIF CONTAINING 55"/>
    <property type="match status" value="1"/>
</dbReference>
<name>A0A8C4LBD3_EQUAS</name>
<keyword evidence="7 10" id="KW-0175">Coiled coil</keyword>
<dbReference type="Proteomes" id="UP000694387">
    <property type="component" value="Chromosome 5"/>
</dbReference>
<feature type="coiled-coil region" evidence="10">
    <location>
        <begin position="213"/>
        <end position="273"/>
    </location>
</feature>
<feature type="domain" description="B box-type" evidence="12">
    <location>
        <begin position="124"/>
        <end position="166"/>
    </location>
</feature>
<dbReference type="GO" id="GO:0070507">
    <property type="term" value="P:regulation of microtubule cytoskeleton organization"/>
    <property type="evidence" value="ECO:0007669"/>
    <property type="project" value="TreeGrafter"/>
</dbReference>
<keyword evidence="8" id="KW-0539">Nucleus</keyword>
<feature type="compositionally biased region" description="Acidic residues" evidence="11">
    <location>
        <begin position="333"/>
        <end position="351"/>
    </location>
</feature>